<sequence>MSVKAAKVSLMPAAGITAFALVAGFYAYGTSTGTVASLYSTLGKVVGVGVGLALPALQAIRARRAMHMLRLERLRETVTVVNISRGLADQANAALCNGACDNSYFQQTYNHSRIEHACRLVDQIEPVSSTRHANDAVVDTRRDLRTFFSLLHSAASDFRDCQAVPERVIGSLRASYGKVAHDIDCLETECRRLQEKIDFWHVARKA</sequence>
<accession>A0A158J472</accession>
<feature type="transmembrane region" description="Helical" evidence="1">
    <location>
        <begin position="39"/>
        <end position="60"/>
    </location>
</feature>
<dbReference type="OrthoDB" id="9130269at2"/>
<proteinExistence type="predicted"/>
<reference evidence="2 3" key="1">
    <citation type="submission" date="2016-01" db="EMBL/GenBank/DDBJ databases">
        <authorList>
            <person name="Oliw E.H."/>
        </authorList>
    </citation>
    <scope>NUCLEOTIDE SEQUENCE [LARGE SCALE GENOMIC DNA]</scope>
    <source>
        <strain evidence="2">LMG 27134</strain>
    </source>
</reference>
<evidence type="ECO:0000256" key="1">
    <source>
        <dbReference type="SAM" id="Phobius"/>
    </source>
</evidence>
<dbReference type="Proteomes" id="UP000054683">
    <property type="component" value="Unassembled WGS sequence"/>
</dbReference>
<organism evidence="2 3">
    <name type="scientific">Caballeronia udeis</name>
    <dbReference type="NCBI Taxonomy" id="1232866"/>
    <lineage>
        <taxon>Bacteria</taxon>
        <taxon>Pseudomonadati</taxon>
        <taxon>Pseudomonadota</taxon>
        <taxon>Betaproteobacteria</taxon>
        <taxon>Burkholderiales</taxon>
        <taxon>Burkholderiaceae</taxon>
        <taxon>Caballeronia</taxon>
    </lineage>
</organism>
<gene>
    <name evidence="2" type="ORF">AWB69_07141</name>
</gene>
<evidence type="ECO:0000313" key="2">
    <source>
        <dbReference type="EMBL" id="SAL63658.1"/>
    </source>
</evidence>
<protein>
    <submittedName>
        <fullName evidence="2">Uncharacterized protein</fullName>
    </submittedName>
</protein>
<keyword evidence="1" id="KW-0812">Transmembrane</keyword>
<dbReference type="AlphaFoldDB" id="A0A158J472"/>
<keyword evidence="1" id="KW-0472">Membrane</keyword>
<keyword evidence="1" id="KW-1133">Transmembrane helix</keyword>
<dbReference type="RefSeq" id="WP_062091333.1">
    <property type="nucleotide sequence ID" value="NZ_FCOK02000071.1"/>
</dbReference>
<dbReference type="EMBL" id="FCOK02000071">
    <property type="protein sequence ID" value="SAL63658.1"/>
    <property type="molecule type" value="Genomic_DNA"/>
</dbReference>
<evidence type="ECO:0000313" key="3">
    <source>
        <dbReference type="Proteomes" id="UP000054683"/>
    </source>
</evidence>
<name>A0A158J472_9BURK</name>